<name>A0A5C3KYQ0_COPMA</name>
<feature type="transmembrane region" description="Helical" evidence="2">
    <location>
        <begin position="86"/>
        <end position="115"/>
    </location>
</feature>
<feature type="transmembrane region" description="Helical" evidence="2">
    <location>
        <begin position="122"/>
        <end position="145"/>
    </location>
</feature>
<keyword evidence="2" id="KW-0472">Membrane</keyword>
<feature type="transmembrane region" description="Helical" evidence="2">
    <location>
        <begin position="176"/>
        <end position="194"/>
    </location>
</feature>
<feature type="domain" description="DUF6533" evidence="3">
    <location>
        <begin position="21"/>
        <end position="66"/>
    </location>
</feature>
<proteinExistence type="predicted"/>
<dbReference type="OrthoDB" id="3350812at2759"/>
<evidence type="ECO:0000256" key="2">
    <source>
        <dbReference type="SAM" id="Phobius"/>
    </source>
</evidence>
<feature type="compositionally biased region" description="Polar residues" evidence="1">
    <location>
        <begin position="297"/>
        <end position="307"/>
    </location>
</feature>
<protein>
    <recommendedName>
        <fullName evidence="3">DUF6533 domain-containing protein</fullName>
    </recommendedName>
</protein>
<dbReference type="AlphaFoldDB" id="A0A5C3KYQ0"/>
<keyword evidence="2" id="KW-1133">Transmembrane helix</keyword>
<feature type="transmembrane region" description="Helical" evidence="2">
    <location>
        <begin position="55"/>
        <end position="74"/>
    </location>
</feature>
<feature type="transmembrane region" description="Helical" evidence="2">
    <location>
        <begin position="18"/>
        <end position="35"/>
    </location>
</feature>
<evidence type="ECO:0000313" key="5">
    <source>
        <dbReference type="Proteomes" id="UP000307440"/>
    </source>
</evidence>
<accession>A0A5C3KYQ0</accession>
<keyword evidence="5" id="KW-1185">Reference proteome</keyword>
<feature type="transmembrane region" description="Helical" evidence="2">
    <location>
        <begin position="238"/>
        <end position="259"/>
    </location>
</feature>
<feature type="region of interest" description="Disordered" evidence="1">
    <location>
        <begin position="290"/>
        <end position="319"/>
    </location>
</feature>
<evidence type="ECO:0000256" key="1">
    <source>
        <dbReference type="SAM" id="MobiDB-lite"/>
    </source>
</evidence>
<evidence type="ECO:0000313" key="4">
    <source>
        <dbReference type="EMBL" id="TFK21078.1"/>
    </source>
</evidence>
<gene>
    <name evidence="4" type="ORF">FA15DRAFT_624476</name>
</gene>
<reference evidence="4 5" key="1">
    <citation type="journal article" date="2019" name="Nat. Ecol. Evol.">
        <title>Megaphylogeny resolves global patterns of mushroom evolution.</title>
        <authorList>
            <person name="Varga T."/>
            <person name="Krizsan K."/>
            <person name="Foldi C."/>
            <person name="Dima B."/>
            <person name="Sanchez-Garcia M."/>
            <person name="Sanchez-Ramirez S."/>
            <person name="Szollosi G.J."/>
            <person name="Szarkandi J.G."/>
            <person name="Papp V."/>
            <person name="Albert L."/>
            <person name="Andreopoulos W."/>
            <person name="Angelini C."/>
            <person name="Antonin V."/>
            <person name="Barry K.W."/>
            <person name="Bougher N.L."/>
            <person name="Buchanan P."/>
            <person name="Buyck B."/>
            <person name="Bense V."/>
            <person name="Catcheside P."/>
            <person name="Chovatia M."/>
            <person name="Cooper J."/>
            <person name="Damon W."/>
            <person name="Desjardin D."/>
            <person name="Finy P."/>
            <person name="Geml J."/>
            <person name="Haridas S."/>
            <person name="Hughes K."/>
            <person name="Justo A."/>
            <person name="Karasinski D."/>
            <person name="Kautmanova I."/>
            <person name="Kiss B."/>
            <person name="Kocsube S."/>
            <person name="Kotiranta H."/>
            <person name="LaButti K.M."/>
            <person name="Lechner B.E."/>
            <person name="Liimatainen K."/>
            <person name="Lipzen A."/>
            <person name="Lukacs Z."/>
            <person name="Mihaltcheva S."/>
            <person name="Morgado L.N."/>
            <person name="Niskanen T."/>
            <person name="Noordeloos M.E."/>
            <person name="Ohm R.A."/>
            <person name="Ortiz-Santana B."/>
            <person name="Ovrebo C."/>
            <person name="Racz N."/>
            <person name="Riley R."/>
            <person name="Savchenko A."/>
            <person name="Shiryaev A."/>
            <person name="Soop K."/>
            <person name="Spirin V."/>
            <person name="Szebenyi C."/>
            <person name="Tomsovsky M."/>
            <person name="Tulloss R.E."/>
            <person name="Uehling J."/>
            <person name="Grigoriev I.V."/>
            <person name="Vagvolgyi C."/>
            <person name="Papp T."/>
            <person name="Martin F.M."/>
            <person name="Miettinen O."/>
            <person name="Hibbett D.S."/>
            <person name="Nagy L.G."/>
        </authorList>
    </citation>
    <scope>NUCLEOTIDE SEQUENCE [LARGE SCALE GENOMIC DNA]</scope>
    <source>
        <strain evidence="4 5">CBS 121175</strain>
    </source>
</reference>
<sequence length="319" mass="36175">MASITAQAYIAFTRLSTFNAYFTVLSSTLYICDYFETLRLEFKYMWTGKWNAARILFFISRYIVILQIPLFVHFPYEPLLLPSGCYVLQASLFVSSFIGEACPLALLVLCLYALFGAKRKHAPLFVTGYFLLVSFRFITVVVVLLNMKANDYKYRPSRCSLSTKELGADFIHANRILKIVGQAILLGLTCWIGYKRSLVVKTPLVSVLWRGGAQYFGGICLMNALDLAAHYLRPIIGYFSIVNYLLRVALPILANRLLLQMYDQSSRNDLEKSEGKSITGLRFASRFAEMPPDNHSQETIESATNFPNDMASHRDHSKA</sequence>
<dbReference type="Pfam" id="PF20151">
    <property type="entry name" value="DUF6533"/>
    <property type="match status" value="1"/>
</dbReference>
<organism evidence="4 5">
    <name type="scientific">Coprinopsis marcescibilis</name>
    <name type="common">Agaric fungus</name>
    <name type="synonym">Psathyrella marcescibilis</name>
    <dbReference type="NCBI Taxonomy" id="230819"/>
    <lineage>
        <taxon>Eukaryota</taxon>
        <taxon>Fungi</taxon>
        <taxon>Dikarya</taxon>
        <taxon>Basidiomycota</taxon>
        <taxon>Agaricomycotina</taxon>
        <taxon>Agaricomycetes</taxon>
        <taxon>Agaricomycetidae</taxon>
        <taxon>Agaricales</taxon>
        <taxon>Agaricineae</taxon>
        <taxon>Psathyrellaceae</taxon>
        <taxon>Coprinopsis</taxon>
    </lineage>
</organism>
<dbReference type="Proteomes" id="UP000307440">
    <property type="component" value="Unassembled WGS sequence"/>
</dbReference>
<dbReference type="EMBL" id="ML210279">
    <property type="protein sequence ID" value="TFK21078.1"/>
    <property type="molecule type" value="Genomic_DNA"/>
</dbReference>
<dbReference type="InterPro" id="IPR045340">
    <property type="entry name" value="DUF6533"/>
</dbReference>
<evidence type="ECO:0000259" key="3">
    <source>
        <dbReference type="Pfam" id="PF20151"/>
    </source>
</evidence>
<keyword evidence="2" id="KW-0812">Transmembrane</keyword>